<dbReference type="GeneID" id="117568456"/>
<sequence length="252" mass="26061">MKQFCSVLILAALALMIQAKPSTVQTQLQGALDKYLVNANARALDLTVSADITSQCFSLYLPMLNEVAATFSSSYQACISVANAELANLTAQAQKDQTVYQQDVTGLCSAFTSCDDTTGNDTTKFFNCYANAAQGDVSLIYDIATNAASTANTLAEAIKATQDTEYQCTNTTESNYVRDTAATYDLLDTCLKDGVPTTSAAPVSVTTVAVPTTTQSPVTASTAAADASTGATDAVPVSSAAPADVTTAAATK</sequence>
<dbReference type="InterPro" id="IPR007931">
    <property type="entry name" value="TsetseEP"/>
</dbReference>
<protein>
    <submittedName>
        <fullName evidence="4">Uncharacterized protein LOC117568456</fullName>
    </submittedName>
</protein>
<evidence type="ECO:0000313" key="3">
    <source>
        <dbReference type="Proteomes" id="UP000515160"/>
    </source>
</evidence>
<keyword evidence="3" id="KW-1185">Reference proteome</keyword>
<evidence type="ECO:0000259" key="2">
    <source>
        <dbReference type="Pfam" id="PF05267"/>
    </source>
</evidence>
<keyword evidence="1" id="KW-0732">Signal</keyword>
<gene>
    <name evidence="4" type="primary">LOC117568456</name>
</gene>
<name>A0A6P8WZU8_DROAB</name>
<proteinExistence type="predicted"/>
<dbReference type="Proteomes" id="UP000515160">
    <property type="component" value="Chromosome 3"/>
</dbReference>
<accession>A0A6P8WZU8</accession>
<feature type="chain" id="PRO_5028206063" evidence="1">
    <location>
        <begin position="20"/>
        <end position="252"/>
    </location>
</feature>
<dbReference type="AlphaFoldDB" id="A0A6P8WZU8"/>
<dbReference type="OrthoDB" id="7980281at2759"/>
<organism evidence="3 4">
    <name type="scientific">Drosophila albomicans</name>
    <name type="common">Fruit fly</name>
    <dbReference type="NCBI Taxonomy" id="7291"/>
    <lineage>
        <taxon>Eukaryota</taxon>
        <taxon>Metazoa</taxon>
        <taxon>Ecdysozoa</taxon>
        <taxon>Arthropoda</taxon>
        <taxon>Hexapoda</taxon>
        <taxon>Insecta</taxon>
        <taxon>Pterygota</taxon>
        <taxon>Neoptera</taxon>
        <taxon>Endopterygota</taxon>
        <taxon>Diptera</taxon>
        <taxon>Brachycera</taxon>
        <taxon>Muscomorpha</taxon>
        <taxon>Ephydroidea</taxon>
        <taxon>Drosophilidae</taxon>
        <taxon>Drosophila</taxon>
    </lineage>
</organism>
<feature type="domain" description="Protein TsetseEP" evidence="2">
    <location>
        <begin position="53"/>
        <end position="173"/>
    </location>
</feature>
<dbReference type="Pfam" id="PF05267">
    <property type="entry name" value="DUF725"/>
    <property type="match status" value="1"/>
</dbReference>
<dbReference type="RefSeq" id="XP_034105023.1">
    <property type="nucleotide sequence ID" value="XM_034249132.2"/>
</dbReference>
<evidence type="ECO:0000313" key="4">
    <source>
        <dbReference type="RefSeq" id="XP_034105023.1"/>
    </source>
</evidence>
<evidence type="ECO:0000256" key="1">
    <source>
        <dbReference type="SAM" id="SignalP"/>
    </source>
</evidence>
<reference evidence="4" key="1">
    <citation type="submission" date="2025-08" db="UniProtKB">
        <authorList>
            <consortium name="RefSeq"/>
        </authorList>
    </citation>
    <scope>IDENTIFICATION</scope>
    <source>
        <strain evidence="4">15112-1751.03</strain>
        <tissue evidence="4">Whole Adult</tissue>
    </source>
</reference>
<feature type="signal peptide" evidence="1">
    <location>
        <begin position="1"/>
        <end position="19"/>
    </location>
</feature>